<reference evidence="2 3" key="1">
    <citation type="journal article" date="2018" name="Nat. Ecol. Evol.">
        <title>Pezizomycetes genomes reveal the molecular basis of ectomycorrhizal truffle lifestyle.</title>
        <authorList>
            <person name="Murat C."/>
            <person name="Payen T."/>
            <person name="Noel B."/>
            <person name="Kuo A."/>
            <person name="Morin E."/>
            <person name="Chen J."/>
            <person name="Kohler A."/>
            <person name="Krizsan K."/>
            <person name="Balestrini R."/>
            <person name="Da Silva C."/>
            <person name="Montanini B."/>
            <person name="Hainaut M."/>
            <person name="Levati E."/>
            <person name="Barry K.W."/>
            <person name="Belfiori B."/>
            <person name="Cichocki N."/>
            <person name="Clum A."/>
            <person name="Dockter R.B."/>
            <person name="Fauchery L."/>
            <person name="Guy J."/>
            <person name="Iotti M."/>
            <person name="Le Tacon F."/>
            <person name="Lindquist E.A."/>
            <person name="Lipzen A."/>
            <person name="Malagnac F."/>
            <person name="Mello A."/>
            <person name="Molinier V."/>
            <person name="Miyauchi S."/>
            <person name="Poulain J."/>
            <person name="Riccioni C."/>
            <person name="Rubini A."/>
            <person name="Sitrit Y."/>
            <person name="Splivallo R."/>
            <person name="Traeger S."/>
            <person name="Wang M."/>
            <person name="Zifcakova L."/>
            <person name="Wipf D."/>
            <person name="Zambonelli A."/>
            <person name="Paolocci F."/>
            <person name="Nowrousian M."/>
            <person name="Ottonello S."/>
            <person name="Baldrian P."/>
            <person name="Spatafora J.W."/>
            <person name="Henrissat B."/>
            <person name="Nagy L.G."/>
            <person name="Aury J.M."/>
            <person name="Wincker P."/>
            <person name="Grigoriev I.V."/>
            <person name="Bonfante P."/>
            <person name="Martin F.M."/>
        </authorList>
    </citation>
    <scope>NUCLEOTIDE SEQUENCE [LARGE SCALE GENOMIC DNA]</scope>
    <source>
        <strain evidence="2 3">RN42</strain>
    </source>
</reference>
<feature type="region of interest" description="Disordered" evidence="1">
    <location>
        <begin position="1"/>
        <end position="27"/>
    </location>
</feature>
<evidence type="ECO:0000313" key="2">
    <source>
        <dbReference type="EMBL" id="RPA78027.1"/>
    </source>
</evidence>
<feature type="compositionally biased region" description="Low complexity" evidence="1">
    <location>
        <begin position="312"/>
        <end position="323"/>
    </location>
</feature>
<sequence length="329" mass="36004">MEQTSRLWPDDQHQYPQHTITNPTPHSHLASRTYAAQSTGPSNNRYSIRAQSRGTTLAPFSILAYGQLYYLANPAGISTNSTGSFSPYALEALEPRISENSNADMPNLHPHGISTLSEQPNYTDQVPNQSVFTPSLADTGMDTSDHGPALEPMVLYPGPAFDRTMFPPWTSEPWWSRTVSSRTNMPWPVSTTAQTSPAIQSTLPNSRIEELVPVLPVSDIYSQPHSVLFQRGTVPLAQNAGPRAVPSTMAPLVSEFDQNLLGQRANKLCPVLSCRRAYEPFSRRDNLLVHVRSVHNLDIPTGRRQGAGTGARGSSASVAGRALSARKEF</sequence>
<dbReference type="OrthoDB" id="2687452at2759"/>
<evidence type="ECO:0000313" key="3">
    <source>
        <dbReference type="Proteomes" id="UP000275078"/>
    </source>
</evidence>
<accession>A0A3N4HXY3</accession>
<dbReference type="EMBL" id="ML119717">
    <property type="protein sequence ID" value="RPA78027.1"/>
    <property type="molecule type" value="Genomic_DNA"/>
</dbReference>
<evidence type="ECO:0000256" key="1">
    <source>
        <dbReference type="SAM" id="MobiDB-lite"/>
    </source>
</evidence>
<feature type="region of interest" description="Disordered" evidence="1">
    <location>
        <begin position="300"/>
        <end position="329"/>
    </location>
</feature>
<name>A0A3N4HXY3_ASCIM</name>
<dbReference type="Proteomes" id="UP000275078">
    <property type="component" value="Unassembled WGS sequence"/>
</dbReference>
<feature type="compositionally biased region" description="Polar residues" evidence="1">
    <location>
        <begin position="14"/>
        <end position="25"/>
    </location>
</feature>
<dbReference type="AlphaFoldDB" id="A0A3N4HXY3"/>
<keyword evidence="3" id="KW-1185">Reference proteome</keyword>
<protein>
    <submittedName>
        <fullName evidence="2">Uncharacterized protein</fullName>
    </submittedName>
</protein>
<proteinExistence type="predicted"/>
<gene>
    <name evidence="2" type="ORF">BJ508DRAFT_378541</name>
</gene>
<organism evidence="2 3">
    <name type="scientific">Ascobolus immersus RN42</name>
    <dbReference type="NCBI Taxonomy" id="1160509"/>
    <lineage>
        <taxon>Eukaryota</taxon>
        <taxon>Fungi</taxon>
        <taxon>Dikarya</taxon>
        <taxon>Ascomycota</taxon>
        <taxon>Pezizomycotina</taxon>
        <taxon>Pezizomycetes</taxon>
        <taxon>Pezizales</taxon>
        <taxon>Ascobolaceae</taxon>
        <taxon>Ascobolus</taxon>
    </lineage>
</organism>